<protein>
    <submittedName>
        <fullName evidence="1">DUF1801 domain-containing protein</fullName>
    </submittedName>
</protein>
<evidence type="ECO:0000313" key="2">
    <source>
        <dbReference type="Proteomes" id="UP000830326"/>
    </source>
</evidence>
<gene>
    <name evidence="1" type="ORF">MUO15_08380</name>
</gene>
<sequence>MPSYSQDGLICYIQPAKSHVNLGFYRGAELTDKGRLA</sequence>
<dbReference type="SUPFAM" id="SSF159888">
    <property type="entry name" value="YdhG-like"/>
    <property type="match status" value="1"/>
</dbReference>
<evidence type="ECO:0000313" key="1">
    <source>
        <dbReference type="EMBL" id="UOR13947.1"/>
    </source>
</evidence>
<organism evidence="1 2">
    <name type="scientific">Halobacillus amylolyticus</name>
    <dbReference type="NCBI Taxonomy" id="2932259"/>
    <lineage>
        <taxon>Bacteria</taxon>
        <taxon>Bacillati</taxon>
        <taxon>Bacillota</taxon>
        <taxon>Bacilli</taxon>
        <taxon>Bacillales</taxon>
        <taxon>Bacillaceae</taxon>
        <taxon>Halobacillus</taxon>
    </lineage>
</organism>
<reference evidence="1" key="1">
    <citation type="submission" date="2022-04" db="EMBL/GenBank/DDBJ databases">
        <title>Halobacillus sp. isolated from saltern.</title>
        <authorList>
            <person name="Won M."/>
            <person name="Lee C.-M."/>
            <person name="Woen H.-Y."/>
            <person name="Kwon S.-W."/>
        </authorList>
    </citation>
    <scope>NUCLEOTIDE SEQUENCE</scope>
    <source>
        <strain evidence="1">SSHM10-5</strain>
    </source>
</reference>
<proteinExistence type="predicted"/>
<dbReference type="Proteomes" id="UP000830326">
    <property type="component" value="Chromosome"/>
</dbReference>
<keyword evidence="2" id="KW-1185">Reference proteome</keyword>
<name>A0ABY4HHS4_9BACI</name>
<accession>A0ABY4HHS4</accession>
<dbReference type="EMBL" id="CP095075">
    <property type="protein sequence ID" value="UOR13947.1"/>
    <property type="molecule type" value="Genomic_DNA"/>
</dbReference>